<evidence type="ECO:0000313" key="1">
    <source>
        <dbReference type="EMBL" id="EGC47184.1"/>
    </source>
</evidence>
<protein>
    <submittedName>
        <fullName evidence="1">Predicted protein</fullName>
    </submittedName>
</protein>
<evidence type="ECO:0000313" key="2">
    <source>
        <dbReference type="Proteomes" id="UP000008142"/>
    </source>
</evidence>
<dbReference type="AlphaFoldDB" id="F0ULT4"/>
<dbReference type="Proteomes" id="UP000008142">
    <property type="component" value="Unassembled WGS sequence"/>
</dbReference>
<organism evidence="2">
    <name type="scientific">Ajellomyces capsulatus (strain H88)</name>
    <name type="common">Darling's disease fungus</name>
    <name type="synonym">Histoplasma capsulatum</name>
    <dbReference type="NCBI Taxonomy" id="544711"/>
    <lineage>
        <taxon>Eukaryota</taxon>
        <taxon>Fungi</taxon>
        <taxon>Dikarya</taxon>
        <taxon>Ascomycota</taxon>
        <taxon>Pezizomycotina</taxon>
        <taxon>Eurotiomycetes</taxon>
        <taxon>Eurotiomycetidae</taxon>
        <taxon>Onygenales</taxon>
        <taxon>Ajellomycetaceae</taxon>
        <taxon>Histoplasma</taxon>
    </lineage>
</organism>
<dbReference type="HOGENOM" id="CLU_2757217_0_0_1"/>
<gene>
    <name evidence="1" type="ORF">HCEG_06399</name>
</gene>
<proteinExistence type="predicted"/>
<reference evidence="2" key="1">
    <citation type="submission" date="2008-07" db="EMBL/GenBank/DDBJ databases">
        <title>Annotation of Ajellomyces capsulatus strain H88.</title>
        <authorList>
            <person name="Champion M."/>
            <person name="Cuomo C."/>
            <person name="Ma L.-J."/>
            <person name="Henn M.R."/>
            <person name="Sil A."/>
            <person name="Goldman B."/>
            <person name="Young S.K."/>
            <person name="Kodira C.D."/>
            <person name="Zeng Q."/>
            <person name="Koehrsen M."/>
            <person name="Alvarado L."/>
            <person name="Berlin A."/>
            <person name="Borenstein D."/>
            <person name="Chen Z."/>
            <person name="Engels R."/>
            <person name="Freedman E."/>
            <person name="Gellesch M."/>
            <person name="Goldberg J."/>
            <person name="Griggs A."/>
            <person name="Gujja S."/>
            <person name="Heiman D."/>
            <person name="Hepburn T."/>
            <person name="Howarth C."/>
            <person name="Jen D."/>
            <person name="Larson L."/>
            <person name="Lewis B."/>
            <person name="Mehta T."/>
            <person name="Park D."/>
            <person name="Pearson M."/>
            <person name="Roberts A."/>
            <person name="Saif S."/>
            <person name="Shea T."/>
            <person name="Shenoy N."/>
            <person name="Sisk P."/>
            <person name="Stolte C."/>
            <person name="Sykes S."/>
            <person name="Walk T."/>
            <person name="White J."/>
            <person name="Yandava C."/>
            <person name="Klein B."/>
            <person name="McEwen J.G."/>
            <person name="Puccia R."/>
            <person name="Goldman G.H."/>
            <person name="Felipe M.S."/>
            <person name="Nino-Vega G."/>
            <person name="San-Blas G."/>
            <person name="Taylor J."/>
            <person name="Mendoza L."/>
            <person name="Galagan J."/>
            <person name="Nusbaum C."/>
            <person name="Birren B."/>
        </authorList>
    </citation>
    <scope>NUCLEOTIDE SEQUENCE [LARGE SCALE GENOMIC DNA]</scope>
    <source>
        <strain evidence="2">H88</strain>
    </source>
</reference>
<dbReference type="EMBL" id="DS990640">
    <property type="protein sequence ID" value="EGC47184.1"/>
    <property type="molecule type" value="Genomic_DNA"/>
</dbReference>
<sequence>MKSYTAGCYGSDILLLPNSLLSPGRVVAVLTNRTWERGQKPQEAMVVIFKKTCKLNHGIDKTGVEKGIAG</sequence>
<accession>F0ULT4</accession>
<name>F0ULT4_AJEC8</name>